<sequence length="221" mass="23638">MEELTIAYGSVFLLGINLSAPPPFTPPNDQGATSPHRGPKGAGPPTTGNPHRGPPPALPRDPHPTHREHNGSNYIPDKPYVAVSANELVLNFPVSDAPIGASPLHFPGTPPVPHPQGDARRPRLTFSNPRFHLSSKVVPLFLVPPTCQNSTIARGHAGTPRLPGTIQQPASTCLLVIIQNKDHTLFPIEDSLIRMIPPAIRARSTNPQHALTGPTPKPCIE</sequence>
<protein>
    <submittedName>
        <fullName evidence="2">Uncharacterized protein</fullName>
    </submittedName>
</protein>
<dbReference type="Proteomes" id="UP000799118">
    <property type="component" value="Unassembled WGS sequence"/>
</dbReference>
<keyword evidence="3" id="KW-1185">Reference proteome</keyword>
<proteinExistence type="predicted"/>
<dbReference type="AlphaFoldDB" id="A0A6A4GT49"/>
<feature type="compositionally biased region" description="Basic and acidic residues" evidence="1">
    <location>
        <begin position="60"/>
        <end position="70"/>
    </location>
</feature>
<name>A0A6A4GT49_9AGAR</name>
<organism evidence="2 3">
    <name type="scientific">Gymnopus androsaceus JB14</name>
    <dbReference type="NCBI Taxonomy" id="1447944"/>
    <lineage>
        <taxon>Eukaryota</taxon>
        <taxon>Fungi</taxon>
        <taxon>Dikarya</taxon>
        <taxon>Basidiomycota</taxon>
        <taxon>Agaricomycotina</taxon>
        <taxon>Agaricomycetes</taxon>
        <taxon>Agaricomycetidae</taxon>
        <taxon>Agaricales</taxon>
        <taxon>Marasmiineae</taxon>
        <taxon>Omphalotaceae</taxon>
        <taxon>Gymnopus</taxon>
    </lineage>
</organism>
<dbReference type="EMBL" id="ML769741">
    <property type="protein sequence ID" value="KAE9388480.1"/>
    <property type="molecule type" value="Genomic_DNA"/>
</dbReference>
<reference evidence="2" key="1">
    <citation type="journal article" date="2019" name="Environ. Microbiol.">
        <title>Fungal ecological strategies reflected in gene transcription - a case study of two litter decomposers.</title>
        <authorList>
            <person name="Barbi F."/>
            <person name="Kohler A."/>
            <person name="Barry K."/>
            <person name="Baskaran P."/>
            <person name="Daum C."/>
            <person name="Fauchery L."/>
            <person name="Ihrmark K."/>
            <person name="Kuo A."/>
            <person name="LaButti K."/>
            <person name="Lipzen A."/>
            <person name="Morin E."/>
            <person name="Grigoriev I.V."/>
            <person name="Henrissat B."/>
            <person name="Lindahl B."/>
            <person name="Martin F."/>
        </authorList>
    </citation>
    <scope>NUCLEOTIDE SEQUENCE</scope>
    <source>
        <strain evidence="2">JB14</strain>
    </source>
</reference>
<evidence type="ECO:0000256" key="1">
    <source>
        <dbReference type="SAM" id="MobiDB-lite"/>
    </source>
</evidence>
<accession>A0A6A4GT49</accession>
<gene>
    <name evidence="2" type="ORF">BT96DRAFT_1004127</name>
</gene>
<evidence type="ECO:0000313" key="3">
    <source>
        <dbReference type="Proteomes" id="UP000799118"/>
    </source>
</evidence>
<feature type="region of interest" description="Disordered" evidence="1">
    <location>
        <begin position="19"/>
        <end position="78"/>
    </location>
</feature>
<evidence type="ECO:0000313" key="2">
    <source>
        <dbReference type="EMBL" id="KAE9388480.1"/>
    </source>
</evidence>